<accession>A0A6I4IC52</accession>
<dbReference type="InterPro" id="IPR007055">
    <property type="entry name" value="BON_dom"/>
</dbReference>
<gene>
    <name evidence="3" type="ORF">GO816_16825</name>
</gene>
<keyword evidence="1" id="KW-0732">Signal</keyword>
<protein>
    <submittedName>
        <fullName evidence="3">BON domain-containing protein</fullName>
    </submittedName>
</protein>
<dbReference type="AlphaFoldDB" id="A0A6I4IC52"/>
<dbReference type="Proteomes" id="UP000434850">
    <property type="component" value="Unassembled WGS sequence"/>
</dbReference>
<evidence type="ECO:0000313" key="3">
    <source>
        <dbReference type="EMBL" id="MVN92801.1"/>
    </source>
</evidence>
<sequence>MKVLLAIMAAVALSLTACTTDSNIKADIAVKAQTEVAFMGVNYAVKDKVVTLTGVCPSYKSKQIVLQTVKSIHVIKGVNESIAIGPVTLTNDLPMKQSVDSVLSRYPQVWASVINGKVSLKGAATKEDLNKLLPALAMLKPAGLENAVVVPR</sequence>
<proteinExistence type="predicted"/>
<feature type="chain" id="PRO_5026325793" evidence="1">
    <location>
        <begin position="20"/>
        <end position="152"/>
    </location>
</feature>
<feature type="domain" description="BON" evidence="2">
    <location>
        <begin position="27"/>
        <end position="85"/>
    </location>
</feature>
<dbReference type="OrthoDB" id="770525at2"/>
<evidence type="ECO:0000256" key="1">
    <source>
        <dbReference type="SAM" id="SignalP"/>
    </source>
</evidence>
<feature type="signal peptide" evidence="1">
    <location>
        <begin position="1"/>
        <end position="19"/>
    </location>
</feature>
<name>A0A6I4IC52_9SPHI</name>
<dbReference type="PROSITE" id="PS51257">
    <property type="entry name" value="PROKAR_LIPOPROTEIN"/>
    <property type="match status" value="1"/>
</dbReference>
<dbReference type="EMBL" id="WQLA01000007">
    <property type="protein sequence ID" value="MVN92801.1"/>
    <property type="molecule type" value="Genomic_DNA"/>
</dbReference>
<dbReference type="Pfam" id="PF04972">
    <property type="entry name" value="BON"/>
    <property type="match status" value="1"/>
</dbReference>
<dbReference type="Gene3D" id="3.40.1520.20">
    <property type="match status" value="1"/>
</dbReference>
<evidence type="ECO:0000313" key="4">
    <source>
        <dbReference type="Proteomes" id="UP000434850"/>
    </source>
</evidence>
<reference evidence="3 4" key="1">
    <citation type="submission" date="2019-12" db="EMBL/GenBank/DDBJ databases">
        <title>Mucilaginibacter sp. HME9299 genome sequencing and assembly.</title>
        <authorList>
            <person name="Kang H."/>
            <person name="Kim H."/>
            <person name="Joh K."/>
        </authorList>
    </citation>
    <scope>NUCLEOTIDE SEQUENCE [LARGE SCALE GENOMIC DNA]</scope>
    <source>
        <strain evidence="3 4">HME9299</strain>
    </source>
</reference>
<organism evidence="3 4">
    <name type="scientific">Mucilaginibacter aquatilis</name>
    <dbReference type="NCBI Taxonomy" id="1517760"/>
    <lineage>
        <taxon>Bacteria</taxon>
        <taxon>Pseudomonadati</taxon>
        <taxon>Bacteroidota</taxon>
        <taxon>Sphingobacteriia</taxon>
        <taxon>Sphingobacteriales</taxon>
        <taxon>Sphingobacteriaceae</taxon>
        <taxon>Mucilaginibacter</taxon>
    </lineage>
</organism>
<evidence type="ECO:0000259" key="2">
    <source>
        <dbReference type="Pfam" id="PF04972"/>
    </source>
</evidence>
<keyword evidence="4" id="KW-1185">Reference proteome</keyword>
<comment type="caution">
    <text evidence="3">The sequence shown here is derived from an EMBL/GenBank/DDBJ whole genome shotgun (WGS) entry which is preliminary data.</text>
</comment>
<dbReference type="RefSeq" id="WP_157543116.1">
    <property type="nucleotide sequence ID" value="NZ_WQLA01000007.1"/>
</dbReference>